<proteinExistence type="predicted"/>
<dbReference type="AlphaFoldDB" id="A0A0C4WTB9"/>
<evidence type="ECO:0000313" key="2">
    <source>
        <dbReference type="EMBL" id="AJE23894.1"/>
    </source>
</evidence>
<accession>A0A0C4WTB9</accession>
<dbReference type="Pfam" id="PF12728">
    <property type="entry name" value="HTH_17"/>
    <property type="match status" value="1"/>
</dbReference>
<dbReference type="InterPro" id="IPR041657">
    <property type="entry name" value="HTH_17"/>
</dbReference>
<name>A0A0C4WTB9_9GAMM</name>
<dbReference type="KEGG" id="acx:Achr_f2000"/>
<dbReference type="EMBL" id="CP010421">
    <property type="protein sequence ID" value="AJE23894.1"/>
    <property type="molecule type" value="Genomic_DNA"/>
</dbReference>
<protein>
    <recommendedName>
        <fullName evidence="1">Helix-turn-helix domain-containing protein</fullName>
    </recommendedName>
</protein>
<dbReference type="GO" id="GO:0003677">
    <property type="term" value="F:DNA binding"/>
    <property type="evidence" value="ECO:0007669"/>
    <property type="project" value="InterPro"/>
</dbReference>
<dbReference type="InterPro" id="IPR010093">
    <property type="entry name" value="SinI_DNA-bd"/>
</dbReference>
<organism evidence="2 3">
    <name type="scientific">Azotobacter chroococcum NCIMB 8003</name>
    <dbReference type="NCBI Taxonomy" id="1328314"/>
    <lineage>
        <taxon>Bacteria</taxon>
        <taxon>Pseudomonadati</taxon>
        <taxon>Pseudomonadota</taxon>
        <taxon>Gammaproteobacteria</taxon>
        <taxon>Pseudomonadales</taxon>
        <taxon>Pseudomonadaceae</taxon>
        <taxon>Azotobacter</taxon>
    </lineage>
</organism>
<dbReference type="HOGENOM" id="CLU_2366813_0_0_6"/>
<evidence type="ECO:0000259" key="1">
    <source>
        <dbReference type="Pfam" id="PF12728"/>
    </source>
</evidence>
<reference evidence="2 3" key="1">
    <citation type="journal article" date="2015" name="PLoS ONE">
        <title>Azotobacter Genomes: The Genome of Azotobacter chroococcum NCIMB 8003 (ATCC 4412).</title>
        <authorList>
            <person name="Robson R.L."/>
            <person name="Jones R."/>
            <person name="Robson R.M."/>
            <person name="Schwartz A."/>
            <person name="Richardson T.H."/>
        </authorList>
    </citation>
    <scope>NUCLEOTIDE SEQUENCE [LARGE SCALE GENOMIC DNA]</scope>
    <source>
        <strain evidence="2 3">NCIMB 8003</strain>
        <plasmid evidence="3">Plasmid pAcX50f</plasmid>
    </source>
</reference>
<keyword evidence="3" id="KW-1185">Reference proteome</keyword>
<dbReference type="SUPFAM" id="SSF46955">
    <property type="entry name" value="Putative DNA-binding domain"/>
    <property type="match status" value="1"/>
</dbReference>
<feature type="domain" description="Helix-turn-helix" evidence="1">
    <location>
        <begin position="33"/>
        <end position="81"/>
    </location>
</feature>
<keyword evidence="2" id="KW-0614">Plasmid</keyword>
<evidence type="ECO:0000313" key="3">
    <source>
        <dbReference type="Proteomes" id="UP000068210"/>
    </source>
</evidence>
<dbReference type="Gene3D" id="1.10.10.10">
    <property type="entry name" value="Winged helix-like DNA-binding domain superfamily/Winged helix DNA-binding domain"/>
    <property type="match status" value="1"/>
</dbReference>
<gene>
    <name evidence="2" type="ORF">Achr_f2000</name>
</gene>
<geneLocation type="plasmid" evidence="2 3">
    <name>pAcX50f</name>
</geneLocation>
<dbReference type="InterPro" id="IPR009061">
    <property type="entry name" value="DNA-bd_dom_put_sf"/>
</dbReference>
<sequence length="95" mass="10697">MKIAADAAIWQTDDDLKRFETSSSANAMSAEPWVTAIDVARHLGVVKDTVYRWREHKGLPAHKIGRLWKFQLSEIDEWVRAGGADGDMENGSKQK</sequence>
<dbReference type="InterPro" id="IPR036388">
    <property type="entry name" value="WH-like_DNA-bd_sf"/>
</dbReference>
<dbReference type="Proteomes" id="UP000068210">
    <property type="component" value="Plasmid pAcX50f"/>
</dbReference>
<dbReference type="NCBIfam" id="TIGR01764">
    <property type="entry name" value="excise"/>
    <property type="match status" value="1"/>
</dbReference>